<dbReference type="PIRSF" id="PIRSF003230">
    <property type="entry name" value="YbgC"/>
    <property type="match status" value="1"/>
</dbReference>
<dbReference type="CDD" id="cd00586">
    <property type="entry name" value="4HBT"/>
    <property type="match status" value="1"/>
</dbReference>
<dbReference type="SUPFAM" id="SSF54637">
    <property type="entry name" value="Thioesterase/thiol ester dehydrase-isomerase"/>
    <property type="match status" value="1"/>
</dbReference>
<reference evidence="4" key="1">
    <citation type="journal article" date="2019" name="Int. J. Syst. Evol. Microbiol.">
        <title>The Global Catalogue of Microorganisms (GCM) 10K type strain sequencing project: providing services to taxonomists for standard genome sequencing and annotation.</title>
        <authorList>
            <consortium name="The Broad Institute Genomics Platform"/>
            <consortium name="The Broad Institute Genome Sequencing Center for Infectious Disease"/>
            <person name="Wu L."/>
            <person name="Ma J."/>
        </authorList>
    </citation>
    <scope>NUCLEOTIDE SEQUENCE [LARGE SCALE GENOMIC DNA]</scope>
    <source>
        <strain evidence="4">CGMCC 1.15905</strain>
    </source>
</reference>
<dbReference type="PANTHER" id="PTHR31793:SF37">
    <property type="entry name" value="ACYL-COA THIOESTER HYDROLASE YBGC"/>
    <property type="match status" value="1"/>
</dbReference>
<dbReference type="Pfam" id="PF13279">
    <property type="entry name" value="4HBT_2"/>
    <property type="match status" value="1"/>
</dbReference>
<protein>
    <submittedName>
        <fullName evidence="3">Tol-pal system-associated acyl-CoA thioesterase</fullName>
    </submittedName>
</protein>
<dbReference type="PROSITE" id="PS01328">
    <property type="entry name" value="4HBCOA_THIOESTERASE"/>
    <property type="match status" value="1"/>
</dbReference>
<keyword evidence="4" id="KW-1185">Reference proteome</keyword>
<dbReference type="EMBL" id="BMKC01000003">
    <property type="protein sequence ID" value="GGA85329.1"/>
    <property type="molecule type" value="Genomic_DNA"/>
</dbReference>
<evidence type="ECO:0000313" key="3">
    <source>
        <dbReference type="EMBL" id="GGA85329.1"/>
    </source>
</evidence>
<accession>A0ABQ1HQS1</accession>
<dbReference type="InterPro" id="IPR014166">
    <property type="entry name" value="Tol-Pal_acyl-CoA_thioesterase"/>
</dbReference>
<gene>
    <name evidence="3" type="ORF">GCM10011521_24740</name>
</gene>
<organism evidence="3 4">
    <name type="scientific">Arenimonas soli</name>
    <dbReference type="NCBI Taxonomy" id="2269504"/>
    <lineage>
        <taxon>Bacteria</taxon>
        <taxon>Pseudomonadati</taxon>
        <taxon>Pseudomonadota</taxon>
        <taxon>Gammaproteobacteria</taxon>
        <taxon>Lysobacterales</taxon>
        <taxon>Lysobacteraceae</taxon>
        <taxon>Arenimonas</taxon>
    </lineage>
</organism>
<dbReference type="Proteomes" id="UP000623419">
    <property type="component" value="Unassembled WGS sequence"/>
</dbReference>
<dbReference type="Gene3D" id="3.10.129.10">
    <property type="entry name" value="Hotdog Thioesterase"/>
    <property type="match status" value="1"/>
</dbReference>
<comment type="similarity">
    <text evidence="1">Belongs to the 4-hydroxybenzoyl-CoA thioesterase family.</text>
</comment>
<dbReference type="InterPro" id="IPR006684">
    <property type="entry name" value="YbgC/YbaW"/>
</dbReference>
<evidence type="ECO:0000256" key="1">
    <source>
        <dbReference type="ARBA" id="ARBA00005953"/>
    </source>
</evidence>
<dbReference type="PANTHER" id="PTHR31793">
    <property type="entry name" value="4-HYDROXYBENZOYL-COA THIOESTERASE FAMILY MEMBER"/>
    <property type="match status" value="1"/>
</dbReference>
<evidence type="ECO:0000313" key="4">
    <source>
        <dbReference type="Proteomes" id="UP000623419"/>
    </source>
</evidence>
<proteinExistence type="inferred from homology"/>
<evidence type="ECO:0000256" key="2">
    <source>
        <dbReference type="ARBA" id="ARBA00022801"/>
    </source>
</evidence>
<name>A0ABQ1HQS1_9GAMM</name>
<dbReference type="InterPro" id="IPR008272">
    <property type="entry name" value="HB-CoA_thioesterase_AS"/>
</dbReference>
<comment type="caution">
    <text evidence="3">The sequence shown here is derived from an EMBL/GenBank/DDBJ whole genome shotgun (WGS) entry which is preliminary data.</text>
</comment>
<dbReference type="InterPro" id="IPR050563">
    <property type="entry name" value="4-hydroxybenzoyl-CoA_TE"/>
</dbReference>
<dbReference type="RefSeq" id="WP_188664793.1">
    <property type="nucleotide sequence ID" value="NZ_BMKC01000003.1"/>
</dbReference>
<keyword evidence="2" id="KW-0378">Hydrolase</keyword>
<dbReference type="NCBIfam" id="TIGR00051">
    <property type="entry name" value="YbgC/FadM family acyl-CoA thioesterase"/>
    <property type="match status" value="1"/>
</dbReference>
<dbReference type="NCBIfam" id="TIGR02799">
    <property type="entry name" value="thio_ybgC"/>
    <property type="match status" value="1"/>
</dbReference>
<dbReference type="InterPro" id="IPR029069">
    <property type="entry name" value="HotDog_dom_sf"/>
</dbReference>
<sequence length="132" mass="15042">MKPAFSFPIRVYWEDTDAGGVVYHASYVRFLERARTEWLRAMGLGQQALKDREDLVLVIRDMSLDFHKPARLDDELQASVELLERRRASLLFAQKITRGNQVLVGAKVRAACLVASSFKPRALPEWLLADTP</sequence>